<keyword evidence="4" id="KW-1185">Reference proteome</keyword>
<dbReference type="PANTHER" id="PTHR43333">
    <property type="entry name" value="2-HACID_DH_C DOMAIN-CONTAINING PROTEIN"/>
    <property type="match status" value="1"/>
</dbReference>
<proteinExistence type="predicted"/>
<dbReference type="InterPro" id="IPR006140">
    <property type="entry name" value="D-isomer_DH_NAD-bd"/>
</dbReference>
<dbReference type="Pfam" id="PF02826">
    <property type="entry name" value="2-Hacid_dh_C"/>
    <property type="match status" value="1"/>
</dbReference>
<protein>
    <submittedName>
        <fullName evidence="5">Uncharacterized protein LOC106459140 isoform X1</fullName>
    </submittedName>
</protein>
<organism evidence="4 5">
    <name type="scientific">Limulus polyphemus</name>
    <name type="common">Atlantic horseshoe crab</name>
    <dbReference type="NCBI Taxonomy" id="6850"/>
    <lineage>
        <taxon>Eukaryota</taxon>
        <taxon>Metazoa</taxon>
        <taxon>Ecdysozoa</taxon>
        <taxon>Arthropoda</taxon>
        <taxon>Chelicerata</taxon>
        <taxon>Merostomata</taxon>
        <taxon>Xiphosura</taxon>
        <taxon>Limulidae</taxon>
        <taxon>Limulus</taxon>
    </lineage>
</organism>
<dbReference type="Proteomes" id="UP000694941">
    <property type="component" value="Unplaced"/>
</dbReference>
<evidence type="ECO:0000313" key="5">
    <source>
        <dbReference type="RefSeq" id="XP_022241277.1"/>
    </source>
</evidence>
<dbReference type="RefSeq" id="XP_022241277.1">
    <property type="nucleotide sequence ID" value="XM_022385569.1"/>
</dbReference>
<dbReference type="PANTHER" id="PTHR43333:SF1">
    <property type="entry name" value="D-ISOMER SPECIFIC 2-HYDROXYACID DEHYDROGENASE NAD-BINDING DOMAIN-CONTAINING PROTEIN"/>
    <property type="match status" value="1"/>
</dbReference>
<dbReference type="SUPFAM" id="SSF51735">
    <property type="entry name" value="NAD(P)-binding Rossmann-fold domains"/>
    <property type="match status" value="1"/>
</dbReference>
<evidence type="ECO:0000313" key="4">
    <source>
        <dbReference type="Proteomes" id="UP000694941"/>
    </source>
</evidence>
<reference evidence="5" key="1">
    <citation type="submission" date="2025-08" db="UniProtKB">
        <authorList>
            <consortium name="RefSeq"/>
        </authorList>
    </citation>
    <scope>IDENTIFICATION</scope>
    <source>
        <tissue evidence="5">Muscle</tissue>
    </source>
</reference>
<evidence type="ECO:0000256" key="1">
    <source>
        <dbReference type="ARBA" id="ARBA00023002"/>
    </source>
</evidence>
<evidence type="ECO:0000259" key="3">
    <source>
        <dbReference type="Pfam" id="PF02826"/>
    </source>
</evidence>
<evidence type="ECO:0000256" key="2">
    <source>
        <dbReference type="ARBA" id="ARBA00023027"/>
    </source>
</evidence>
<sequence>MNQPECTLIKGTEDIQKKEDQTITPEPPFVITRYADMNAGNLIAEYVVGQIINNERKFYHMWESQKKIVWDFQLYEYRQLNELTIGILGAGTLGSTVAKFLKQRDATVLGLVRSTHKTKKPDFDKVVTDISEILPYCDYICNILPSTPHTEGLLNGDVLKMCQKEPFFINVGRGDIISEEDLINALNQGWISGAALDVFIEEPLPTSSPLWNRPEVIITPHKASVLKPQNVAKFFVENYQRFMTGKELMCKFSWTRKY</sequence>
<dbReference type="Gene3D" id="3.40.50.720">
    <property type="entry name" value="NAD(P)-binding Rossmann-like Domain"/>
    <property type="match status" value="2"/>
</dbReference>
<gene>
    <name evidence="5" type="primary">LOC106459140</name>
</gene>
<accession>A0ABM1SCC2</accession>
<keyword evidence="1" id="KW-0560">Oxidoreductase</keyword>
<feature type="domain" description="D-isomer specific 2-hydroxyacid dehydrogenase NAD-binding" evidence="3">
    <location>
        <begin position="49"/>
        <end position="223"/>
    </location>
</feature>
<keyword evidence="2" id="KW-0520">NAD</keyword>
<dbReference type="GeneID" id="106459140"/>
<dbReference type="InterPro" id="IPR036291">
    <property type="entry name" value="NAD(P)-bd_dom_sf"/>
</dbReference>
<name>A0ABM1SCC2_LIMPO</name>